<dbReference type="Pfam" id="PF09421">
    <property type="entry name" value="FRQ"/>
    <property type="match status" value="1"/>
</dbReference>
<feature type="region of interest" description="Disordered" evidence="1">
    <location>
        <begin position="207"/>
        <end position="263"/>
    </location>
</feature>
<sequence>MLHKDKLFEIKTQGLPLLRKRELEAILRDFATGLEKSPEASSSQEKTSPHSGDHIYSKCRIGHKHAPSSSGTNLRPTSSAYASLSASAGPSSTPISLPTMSSAKSSSSKVEDYLRDVPDGLYPHHITMTDKERKSLVFRRLEQLFTGGTSGVGIAKVSLVRPGGSFVITRNIPDTQMEDLSTTYEPPTHGTEPIQEARIPHLEQQSRPLGNECHSAGFDSVTDPNLEDKKGGGNDGGLVSSTKPSPLILPFPEQRPIRPCDLDPDRTQVPFKNMNYIRNLSRLPPESSLEQQSIQDVYLDAEGWMYLSLLYNLAQLHLINVTSNFVRSSVSEGSSKLQLSPDGHKIRWRALSNDNKSSSSSSSYDSQGGPFTDDIDGSEKKSKRRKTSYFTTDESQYGRAIKDMPRFEPQFCARVESFRYKPLFAQQSLSARHTSRTSSVYSFTAVDDDNPGDAGLGLTHPGRPACRSQHHEGAISYYSGMPFCIDLSGDPATISSTVRTLSSDQSQENSQQYMKQQELTPCGLGGVMPADHFMVVVNTKRPKQHLLPWAFESQIGRSNEDIERIIPRQAATLTSCPVPGGSEANLIKELPSIKIEYLSWHMKGLVPVPLPSAVNFFPTFSTDNSKSGKDDDLSIAAEDDRSSGEDMS</sequence>
<feature type="region of interest" description="Disordered" evidence="1">
    <location>
        <begin position="621"/>
        <end position="648"/>
    </location>
</feature>
<dbReference type="GO" id="GO:0005634">
    <property type="term" value="C:nucleus"/>
    <property type="evidence" value="ECO:0007669"/>
    <property type="project" value="InterPro"/>
</dbReference>
<feature type="compositionally biased region" description="Low complexity" evidence="1">
    <location>
        <begin position="352"/>
        <end position="366"/>
    </location>
</feature>
<evidence type="ECO:0008006" key="4">
    <source>
        <dbReference type="Google" id="ProtNLM"/>
    </source>
</evidence>
<dbReference type="GO" id="GO:0006355">
    <property type="term" value="P:regulation of DNA-templated transcription"/>
    <property type="evidence" value="ECO:0007669"/>
    <property type="project" value="InterPro"/>
</dbReference>
<feature type="region of interest" description="Disordered" evidence="1">
    <location>
        <begin position="351"/>
        <end position="390"/>
    </location>
</feature>
<dbReference type="Proteomes" id="UP000573603">
    <property type="component" value="Unassembled WGS sequence"/>
</dbReference>
<organism evidence="2 3">
    <name type="scientific">Fusarium anthophilum</name>
    <dbReference type="NCBI Taxonomy" id="48485"/>
    <lineage>
        <taxon>Eukaryota</taxon>
        <taxon>Fungi</taxon>
        <taxon>Dikarya</taxon>
        <taxon>Ascomycota</taxon>
        <taxon>Pezizomycotina</taxon>
        <taxon>Sordariomycetes</taxon>
        <taxon>Hypocreomycetidae</taxon>
        <taxon>Hypocreales</taxon>
        <taxon>Nectriaceae</taxon>
        <taxon>Fusarium</taxon>
        <taxon>Fusarium fujikuroi species complex</taxon>
    </lineage>
</organism>
<keyword evidence="3" id="KW-1185">Reference proteome</keyword>
<comment type="caution">
    <text evidence="2">The sequence shown here is derived from an EMBL/GenBank/DDBJ whole genome shotgun (WGS) entry which is preliminary data.</text>
</comment>
<feature type="region of interest" description="Disordered" evidence="1">
    <location>
        <begin position="32"/>
        <end position="56"/>
    </location>
</feature>
<name>A0A8H4Z4P2_9HYPO</name>
<evidence type="ECO:0000313" key="2">
    <source>
        <dbReference type="EMBL" id="KAF5239889.1"/>
    </source>
</evidence>
<accession>A0A8H4Z4P2</accession>
<dbReference type="GO" id="GO:0005737">
    <property type="term" value="C:cytoplasm"/>
    <property type="evidence" value="ECO:0007669"/>
    <property type="project" value="InterPro"/>
</dbReference>
<evidence type="ECO:0000313" key="3">
    <source>
        <dbReference type="Proteomes" id="UP000573603"/>
    </source>
</evidence>
<reference evidence="2 3" key="1">
    <citation type="journal article" date="2020" name="BMC Genomics">
        <title>Correction to: Identification and distribution of gene clusters required for synthesis of sphingolipid metabolism inhibitors in diverse species of the filamentous fungus Fusarium.</title>
        <authorList>
            <person name="Kim H.S."/>
            <person name="Lohmar J.M."/>
            <person name="Busman M."/>
            <person name="Brown D.W."/>
            <person name="Naumann T.A."/>
            <person name="Divon H.H."/>
            <person name="Lysoe E."/>
            <person name="Uhlig S."/>
            <person name="Proctor R.H."/>
        </authorList>
    </citation>
    <scope>NUCLEOTIDE SEQUENCE [LARGE SCALE GENOMIC DNA]</scope>
    <source>
        <strain evidence="2 3">NRRL 25214</strain>
    </source>
</reference>
<dbReference type="AlphaFoldDB" id="A0A8H4Z4P2"/>
<proteinExistence type="predicted"/>
<gene>
    <name evidence="2" type="ORF">FANTH_9771</name>
</gene>
<dbReference type="InterPro" id="IPR018554">
    <property type="entry name" value="FRQ"/>
</dbReference>
<dbReference type="GO" id="GO:0007623">
    <property type="term" value="P:circadian rhythm"/>
    <property type="evidence" value="ECO:0007669"/>
    <property type="project" value="InterPro"/>
</dbReference>
<feature type="compositionally biased region" description="Low complexity" evidence="1">
    <location>
        <begin position="83"/>
        <end position="92"/>
    </location>
</feature>
<feature type="region of interest" description="Disordered" evidence="1">
    <location>
        <begin position="83"/>
        <end position="111"/>
    </location>
</feature>
<dbReference type="EMBL" id="JABEVY010000259">
    <property type="protein sequence ID" value="KAF5239889.1"/>
    <property type="molecule type" value="Genomic_DNA"/>
</dbReference>
<feature type="compositionally biased region" description="Basic and acidic residues" evidence="1">
    <location>
        <begin position="47"/>
        <end position="56"/>
    </location>
</feature>
<feature type="compositionally biased region" description="Basic and acidic residues" evidence="1">
    <location>
        <begin position="626"/>
        <end position="648"/>
    </location>
</feature>
<evidence type="ECO:0000256" key="1">
    <source>
        <dbReference type="SAM" id="MobiDB-lite"/>
    </source>
</evidence>
<protein>
    <recommendedName>
        <fullName evidence="4">Frequency clock protein</fullName>
    </recommendedName>
</protein>